<proteinExistence type="predicted"/>
<sequence>MFRHRWYRGAWARPNGEGRVDWRGEASLGLDLFGSFWGNAKKNKLHFPHHQPFTILSSLPPPNTLPPLTNKCPFTFLTMY</sequence>
<dbReference type="EMBL" id="CADCTQ010000652">
    <property type="protein sequence ID" value="CAA9338668.1"/>
    <property type="molecule type" value="Genomic_DNA"/>
</dbReference>
<accession>A0A6J4LSF8</accession>
<organism evidence="1">
    <name type="scientific">uncultured Cytophagales bacterium</name>
    <dbReference type="NCBI Taxonomy" id="158755"/>
    <lineage>
        <taxon>Bacteria</taxon>
        <taxon>Pseudomonadati</taxon>
        <taxon>Bacteroidota</taxon>
        <taxon>Sphingobacteriia</taxon>
        <taxon>Sphingobacteriales</taxon>
        <taxon>environmental samples</taxon>
    </lineage>
</organism>
<evidence type="ECO:0000313" key="1">
    <source>
        <dbReference type="EMBL" id="CAA9338668.1"/>
    </source>
</evidence>
<reference evidence="1" key="1">
    <citation type="submission" date="2020-02" db="EMBL/GenBank/DDBJ databases">
        <authorList>
            <person name="Meier V. D."/>
        </authorList>
    </citation>
    <scope>NUCLEOTIDE SEQUENCE</scope>
    <source>
        <strain evidence="1">AVDCRST_MAG56</strain>
    </source>
</reference>
<protein>
    <submittedName>
        <fullName evidence="1">Uncharacterized protein</fullName>
    </submittedName>
</protein>
<name>A0A6J4LSF8_9SPHI</name>
<gene>
    <name evidence="1" type="ORF">AVDCRST_MAG56-7787</name>
</gene>
<dbReference type="AlphaFoldDB" id="A0A6J4LSF8"/>